<reference evidence="2 3" key="1">
    <citation type="submission" date="2016-10" db="EMBL/GenBank/DDBJ databases">
        <authorList>
            <person name="de Groot N.N."/>
        </authorList>
    </citation>
    <scope>NUCLEOTIDE SEQUENCE [LARGE SCALE GENOMIC DNA]</scope>
    <source>
        <strain evidence="2 3">DSM 25232</strain>
    </source>
</reference>
<gene>
    <name evidence="2" type="ORF">SAMN04487910_0155</name>
</gene>
<protein>
    <submittedName>
        <fullName evidence="2">Uncharacterized protein</fullName>
    </submittedName>
</protein>
<feature type="region of interest" description="Disordered" evidence="1">
    <location>
        <begin position="109"/>
        <end position="140"/>
    </location>
</feature>
<dbReference type="EMBL" id="FOAB01000001">
    <property type="protein sequence ID" value="SEK28204.1"/>
    <property type="molecule type" value="Genomic_DNA"/>
</dbReference>
<dbReference type="AlphaFoldDB" id="A0A1H7FQX9"/>
<organism evidence="2 3">
    <name type="scientific">Aquimarina amphilecti</name>
    <dbReference type="NCBI Taxonomy" id="1038014"/>
    <lineage>
        <taxon>Bacteria</taxon>
        <taxon>Pseudomonadati</taxon>
        <taxon>Bacteroidota</taxon>
        <taxon>Flavobacteriia</taxon>
        <taxon>Flavobacteriales</taxon>
        <taxon>Flavobacteriaceae</taxon>
        <taxon>Aquimarina</taxon>
    </lineage>
</organism>
<dbReference type="STRING" id="1038014.SAMN04487910_0155"/>
<feature type="compositionally biased region" description="Polar residues" evidence="1">
    <location>
        <begin position="109"/>
        <end position="121"/>
    </location>
</feature>
<evidence type="ECO:0000313" key="3">
    <source>
        <dbReference type="Proteomes" id="UP000198521"/>
    </source>
</evidence>
<sequence>MNSNSENTIPKDTGAEWTANWRSQHPNTVNAFLIPAVDFVEVLNEIGVLDDAAAAQAQANANNLNSKIRGYLAIDDSNTEKMIFVGTENVDGVYRDIIDGTIDGVTPTTLKSSASDPSTSGVFDFTDPCPPSCDSNSPLN</sequence>
<evidence type="ECO:0000256" key="1">
    <source>
        <dbReference type="SAM" id="MobiDB-lite"/>
    </source>
</evidence>
<proteinExistence type="predicted"/>
<accession>A0A1H7FQX9</accession>
<dbReference type="RefSeq" id="WP_091404161.1">
    <property type="nucleotide sequence ID" value="NZ_FOAB01000001.1"/>
</dbReference>
<keyword evidence="3" id="KW-1185">Reference proteome</keyword>
<dbReference type="OrthoDB" id="797757at2"/>
<evidence type="ECO:0000313" key="2">
    <source>
        <dbReference type="EMBL" id="SEK28204.1"/>
    </source>
</evidence>
<dbReference type="Proteomes" id="UP000198521">
    <property type="component" value="Unassembled WGS sequence"/>
</dbReference>
<name>A0A1H7FQX9_AQUAM</name>